<dbReference type="NCBIfam" id="TIGR00137">
    <property type="entry name" value="gid_trmFO"/>
    <property type="match status" value="1"/>
</dbReference>
<keyword evidence="2 10" id="KW-0963">Cytoplasm</keyword>
<keyword evidence="8 10" id="KW-0521">NADP</keyword>
<dbReference type="PANTHER" id="PTHR11806">
    <property type="entry name" value="GLUCOSE INHIBITED DIVISION PROTEIN A"/>
    <property type="match status" value="1"/>
</dbReference>
<dbReference type="HAMAP" id="MF_01037">
    <property type="entry name" value="TrmFO"/>
    <property type="match status" value="1"/>
</dbReference>
<reference evidence="12" key="1">
    <citation type="submission" date="2020-10" db="EMBL/GenBank/DDBJ databases">
        <authorList>
            <person name="Gilroy R."/>
        </authorList>
    </citation>
    <scope>NUCLEOTIDE SEQUENCE</scope>
    <source>
        <strain evidence="12">ChiGjej1B1-22543</strain>
    </source>
</reference>
<dbReference type="Gene3D" id="3.50.50.60">
    <property type="entry name" value="FAD/NAD(P)-binding domain"/>
    <property type="match status" value="2"/>
</dbReference>
<evidence type="ECO:0000256" key="10">
    <source>
        <dbReference type="HAMAP-Rule" id="MF_01037"/>
    </source>
</evidence>
<dbReference type="GO" id="GO:0005829">
    <property type="term" value="C:cytosol"/>
    <property type="evidence" value="ECO:0007669"/>
    <property type="project" value="TreeGrafter"/>
</dbReference>
<comment type="catalytic activity">
    <reaction evidence="10">
        <text>uridine(54) in tRNA + (6R)-5,10-methylene-5,6,7,8-tetrahydrofolate + NADPH + H(+) = 5-methyluridine(54) in tRNA + (6S)-5,6,7,8-tetrahydrofolate + NADP(+)</text>
        <dbReference type="Rhea" id="RHEA:62372"/>
        <dbReference type="Rhea" id="RHEA-COMP:10167"/>
        <dbReference type="Rhea" id="RHEA-COMP:10193"/>
        <dbReference type="ChEBI" id="CHEBI:15378"/>
        <dbReference type="ChEBI" id="CHEBI:15636"/>
        <dbReference type="ChEBI" id="CHEBI:57453"/>
        <dbReference type="ChEBI" id="CHEBI:57783"/>
        <dbReference type="ChEBI" id="CHEBI:58349"/>
        <dbReference type="ChEBI" id="CHEBI:65315"/>
        <dbReference type="ChEBI" id="CHEBI:74447"/>
        <dbReference type="EC" id="2.1.1.74"/>
    </reaction>
</comment>
<dbReference type="EC" id="2.1.1.74" evidence="10"/>
<organism evidence="12 13">
    <name type="scientific">Candidatus Alloenteromonas pullicola</name>
    <dbReference type="NCBI Taxonomy" id="2840784"/>
    <lineage>
        <taxon>Bacteria</taxon>
        <taxon>Bacillati</taxon>
        <taxon>Bacillota</taxon>
        <taxon>Bacillota incertae sedis</taxon>
        <taxon>Candidatus Alloenteromonas</taxon>
    </lineage>
</organism>
<feature type="binding site" evidence="10">
    <location>
        <begin position="8"/>
        <end position="13"/>
    </location>
    <ligand>
        <name>FAD</name>
        <dbReference type="ChEBI" id="CHEBI:57692"/>
    </ligand>
</feature>
<dbReference type="GO" id="GO:0030488">
    <property type="term" value="P:tRNA methylation"/>
    <property type="evidence" value="ECO:0007669"/>
    <property type="project" value="TreeGrafter"/>
</dbReference>
<keyword evidence="7 10" id="KW-0274">FAD</keyword>
<dbReference type="PANTHER" id="PTHR11806:SF2">
    <property type="entry name" value="METHYLENETETRAHYDROFOLATE--TRNA-(URACIL-5-)-METHYLTRANSFERASE TRMFO"/>
    <property type="match status" value="1"/>
</dbReference>
<dbReference type="InterPro" id="IPR036188">
    <property type="entry name" value="FAD/NAD-bd_sf"/>
</dbReference>
<keyword evidence="4 10" id="KW-0285">Flavoprotein</keyword>
<dbReference type="Pfam" id="PF01134">
    <property type="entry name" value="GIDA"/>
    <property type="match status" value="1"/>
</dbReference>
<evidence type="ECO:0000256" key="1">
    <source>
        <dbReference type="ARBA" id="ARBA00001974"/>
    </source>
</evidence>
<evidence type="ECO:0000313" key="12">
    <source>
        <dbReference type="EMBL" id="HIU44829.1"/>
    </source>
</evidence>
<dbReference type="SUPFAM" id="SSF51905">
    <property type="entry name" value="FAD/NAD(P)-binding domain"/>
    <property type="match status" value="1"/>
</dbReference>
<keyword evidence="5 10" id="KW-0808">Transferase</keyword>
<comment type="cofactor">
    <cofactor evidence="1 10">
        <name>FAD</name>
        <dbReference type="ChEBI" id="CHEBI:57692"/>
    </cofactor>
</comment>
<reference evidence="12" key="2">
    <citation type="journal article" date="2021" name="PeerJ">
        <title>Extensive microbial diversity within the chicken gut microbiome revealed by metagenomics and culture.</title>
        <authorList>
            <person name="Gilroy R."/>
            <person name="Ravi A."/>
            <person name="Getino M."/>
            <person name="Pursley I."/>
            <person name="Horton D.L."/>
            <person name="Alikhan N.F."/>
            <person name="Baker D."/>
            <person name="Gharbi K."/>
            <person name="Hall N."/>
            <person name="Watson M."/>
            <person name="Adriaenssens E.M."/>
            <person name="Foster-Nyarko E."/>
            <person name="Jarju S."/>
            <person name="Secka A."/>
            <person name="Antonio M."/>
            <person name="Oren A."/>
            <person name="Chaudhuri R.R."/>
            <person name="La Ragione R."/>
            <person name="Hildebrand F."/>
            <person name="Pallen M.J."/>
        </authorList>
    </citation>
    <scope>NUCLEOTIDE SEQUENCE</scope>
    <source>
        <strain evidence="12">ChiGjej1B1-22543</strain>
    </source>
</reference>
<evidence type="ECO:0000256" key="3">
    <source>
        <dbReference type="ARBA" id="ARBA00022603"/>
    </source>
</evidence>
<comment type="similarity">
    <text evidence="10">Belongs to the MnmG family. TrmFO subfamily.</text>
</comment>
<keyword evidence="9 10" id="KW-0520">NAD</keyword>
<dbReference type="NCBIfam" id="NF003739">
    <property type="entry name" value="PRK05335.1"/>
    <property type="match status" value="1"/>
</dbReference>
<dbReference type="AlphaFoldDB" id="A0A9D1LMY6"/>
<accession>A0A9D1LMY6</accession>
<evidence type="ECO:0000259" key="11">
    <source>
        <dbReference type="Pfam" id="PF01134"/>
    </source>
</evidence>
<name>A0A9D1LMY6_9FIRM</name>
<dbReference type="GO" id="GO:0047151">
    <property type="term" value="F:tRNA (uracil(54)-C5)-methyltransferase activity, 5,10-methylenetetrahydrofolate-dependent"/>
    <property type="evidence" value="ECO:0007669"/>
    <property type="project" value="UniProtKB-UniRule"/>
</dbReference>
<protein>
    <recommendedName>
        <fullName evidence="10">Methylenetetrahydrofolate--tRNA-(uracil-5-)-methyltransferase TrmFO</fullName>
        <ecNumber evidence="10">2.1.1.74</ecNumber>
    </recommendedName>
    <alternativeName>
        <fullName evidence="10">Folate-dependent tRNA (uracil-5-)-methyltransferase</fullName>
    </alternativeName>
    <alternativeName>
        <fullName evidence="10">Folate-dependent tRNA(M-5-U54)-methyltransferase</fullName>
    </alternativeName>
</protein>
<dbReference type="Proteomes" id="UP000824070">
    <property type="component" value="Unassembled WGS sequence"/>
</dbReference>
<dbReference type="InterPro" id="IPR002218">
    <property type="entry name" value="MnmG-rel"/>
</dbReference>
<comment type="caution">
    <text evidence="12">The sequence shown here is derived from an EMBL/GenBank/DDBJ whole genome shotgun (WGS) entry which is preliminary data.</text>
</comment>
<keyword evidence="3 10" id="KW-0489">Methyltransferase</keyword>
<evidence type="ECO:0000313" key="13">
    <source>
        <dbReference type="Proteomes" id="UP000824070"/>
    </source>
</evidence>
<dbReference type="EMBL" id="DVMV01000008">
    <property type="protein sequence ID" value="HIU44829.1"/>
    <property type="molecule type" value="Genomic_DNA"/>
</dbReference>
<evidence type="ECO:0000256" key="5">
    <source>
        <dbReference type="ARBA" id="ARBA00022679"/>
    </source>
</evidence>
<evidence type="ECO:0000256" key="7">
    <source>
        <dbReference type="ARBA" id="ARBA00022827"/>
    </source>
</evidence>
<gene>
    <name evidence="10 12" type="primary">trmFO</name>
    <name evidence="12" type="ORF">IAC52_00815</name>
</gene>
<evidence type="ECO:0000256" key="8">
    <source>
        <dbReference type="ARBA" id="ARBA00022857"/>
    </source>
</evidence>
<comment type="function">
    <text evidence="10">Catalyzes the folate-dependent formation of 5-methyl-uridine at position 54 (M-5-U54) in all tRNAs.</text>
</comment>
<dbReference type="GO" id="GO:0002098">
    <property type="term" value="P:tRNA wobble uridine modification"/>
    <property type="evidence" value="ECO:0007669"/>
    <property type="project" value="TreeGrafter"/>
</dbReference>
<sequence>MGKAIVIGGGLAGSEAAYYLLKKGHEVHLYEPRPAYRDEAHETPLFGELVCSNSLKSKRIDNACGLLKEEMRLFGSIMMEAADHSEVPSGNALGVDRNEFAGFIDAKLRSFPNLVVHNEEVRRLPEDGLAILATGPLTSPELMSSLEGLLGKSALSFFDASAPIIKKDSLDFSICYYKSRYEQDDSSYINCPFTKEEYYAFVTELLGAKKALLHEFDTHYFEGCLPVEVIASRGMETLRHGPLKPFGLSTPEHPHPYAVAQLRQDSLLGDLYNIVGFQTNLTYPEQKRVFSMIPGLKNAEFVRYGLMHRNSYIDSPSCLNEDLTLKKRGNVYVAGQLSGVEGYVESAASGIAAAIYLDRRLTGKPEVKIPEGTMLGALLNYVLHSSSAFFSPMNATWALIPSSSKQTRLEDAHNCLLKMQSFAREISD</sequence>
<feature type="domain" description="MnmG N-terminal" evidence="11">
    <location>
        <begin position="4"/>
        <end position="364"/>
    </location>
</feature>
<evidence type="ECO:0000256" key="9">
    <source>
        <dbReference type="ARBA" id="ARBA00023027"/>
    </source>
</evidence>
<comment type="subcellular location">
    <subcellularLocation>
        <location evidence="10">Cytoplasm</location>
    </subcellularLocation>
</comment>
<evidence type="ECO:0000256" key="2">
    <source>
        <dbReference type="ARBA" id="ARBA00022490"/>
    </source>
</evidence>
<dbReference type="GO" id="GO:0050660">
    <property type="term" value="F:flavin adenine dinucleotide binding"/>
    <property type="evidence" value="ECO:0007669"/>
    <property type="project" value="UniProtKB-UniRule"/>
</dbReference>
<keyword evidence="6 10" id="KW-0819">tRNA processing</keyword>
<comment type="catalytic activity">
    <reaction evidence="10">
        <text>uridine(54) in tRNA + (6R)-5,10-methylene-5,6,7,8-tetrahydrofolate + NADH + H(+) = 5-methyluridine(54) in tRNA + (6S)-5,6,7,8-tetrahydrofolate + NAD(+)</text>
        <dbReference type="Rhea" id="RHEA:16873"/>
        <dbReference type="Rhea" id="RHEA-COMP:10167"/>
        <dbReference type="Rhea" id="RHEA-COMP:10193"/>
        <dbReference type="ChEBI" id="CHEBI:15378"/>
        <dbReference type="ChEBI" id="CHEBI:15636"/>
        <dbReference type="ChEBI" id="CHEBI:57453"/>
        <dbReference type="ChEBI" id="CHEBI:57540"/>
        <dbReference type="ChEBI" id="CHEBI:57945"/>
        <dbReference type="ChEBI" id="CHEBI:65315"/>
        <dbReference type="ChEBI" id="CHEBI:74447"/>
        <dbReference type="EC" id="2.1.1.74"/>
    </reaction>
</comment>
<evidence type="ECO:0000256" key="6">
    <source>
        <dbReference type="ARBA" id="ARBA00022694"/>
    </source>
</evidence>
<dbReference type="InterPro" id="IPR040131">
    <property type="entry name" value="MnmG_N"/>
</dbReference>
<dbReference type="InterPro" id="IPR004417">
    <property type="entry name" value="TrmFO"/>
</dbReference>
<evidence type="ECO:0000256" key="4">
    <source>
        <dbReference type="ARBA" id="ARBA00022630"/>
    </source>
</evidence>
<proteinExistence type="inferred from homology"/>